<dbReference type="AlphaFoldDB" id="A0A232F849"/>
<dbReference type="OrthoDB" id="7701229at2759"/>
<feature type="compositionally biased region" description="Basic and acidic residues" evidence="1">
    <location>
        <begin position="631"/>
        <end position="654"/>
    </location>
</feature>
<feature type="region of interest" description="Disordered" evidence="1">
    <location>
        <begin position="203"/>
        <end position="296"/>
    </location>
</feature>
<accession>A0A232F849</accession>
<evidence type="ECO:0000256" key="1">
    <source>
        <dbReference type="SAM" id="MobiDB-lite"/>
    </source>
</evidence>
<keyword evidence="3" id="KW-1185">Reference proteome</keyword>
<proteinExistence type="predicted"/>
<dbReference type="Proteomes" id="UP000215335">
    <property type="component" value="Unassembled WGS sequence"/>
</dbReference>
<evidence type="ECO:0000313" key="2">
    <source>
        <dbReference type="EMBL" id="OXU26835.1"/>
    </source>
</evidence>
<evidence type="ECO:0000313" key="3">
    <source>
        <dbReference type="Proteomes" id="UP000215335"/>
    </source>
</evidence>
<feature type="region of interest" description="Disordered" evidence="1">
    <location>
        <begin position="544"/>
        <end position="567"/>
    </location>
</feature>
<feature type="compositionally biased region" description="Basic and acidic residues" evidence="1">
    <location>
        <begin position="257"/>
        <end position="267"/>
    </location>
</feature>
<feature type="region of interest" description="Disordered" evidence="1">
    <location>
        <begin position="600"/>
        <end position="654"/>
    </location>
</feature>
<name>A0A232F849_9HYME</name>
<reference evidence="2 3" key="1">
    <citation type="journal article" date="2017" name="Curr. Biol.">
        <title>The Evolution of Venom by Co-option of Single-Copy Genes.</title>
        <authorList>
            <person name="Martinson E.O."/>
            <person name="Mrinalini"/>
            <person name="Kelkar Y.D."/>
            <person name="Chang C.H."/>
            <person name="Werren J.H."/>
        </authorList>
    </citation>
    <scope>NUCLEOTIDE SEQUENCE [LARGE SCALE GENOMIC DNA]</scope>
    <source>
        <strain evidence="2 3">Alberta</strain>
        <tissue evidence="2">Whole body</tissue>
    </source>
</reference>
<protein>
    <submittedName>
        <fullName evidence="2">Uncharacterized protein</fullName>
    </submittedName>
</protein>
<sequence length="670" mass="72439">MPQNTLKYQLGGCKEIFQRTRYPNFDQNDKTAIEMATRFSILLVCALLAVAAQAVPLNTADAQTCAELCSSCKGVASFDGDRCECNIEGHTNEEVECVSRMKRQAEERGLNLLSCDLSSDKRSTRCTLGLKHKLGRNNIDQVAKYFMQDGPITGNIFRAPPLMGKSSDCVGAARIVTQPAETYELRPVQPQYIAIQRNYMDTQPLVSNPEPQQFVSSPNSDCVGAQQMVSSPTPKQYSAPKEVVSSPPQGQKLSSPKSDDTVGDIHKIITQPQETMPEEKEESTPQVSQKSYSDCGPAVGQAASGVGAVDPLKILGVPSITPTLLQILGQQLSHPMLGIPQAIQTISKTPGLNDLVSAPGHLLTGIAHRLGLPAQTLRTASDAPKFSDDDNVGMPKMEDSKPSGDCGSTLGSENPASNMPTISYLNPGYGTQYISLFNPTVGAPWNPTVGAAAPGQISYMNPTVGAPAPTHISYVHQLPAYTAIPMIPSTMMSSYVPQMPATTYIVGSPMSMPFYNTASSPMGMQQSDTTLEETFKYEPDQHVGKAKSAETPALKQQKKICKKSNQEEAARKITRDVKGFPASITDEELEKQSKMIEAANKQAKQNTTELPKIDRTTTQRPAIEKSSGPKTKVERSAARTDKAKSEMIGKIKPAKEITKKLKGDKKLIKS</sequence>
<feature type="region of interest" description="Disordered" evidence="1">
    <location>
        <begin position="381"/>
        <end position="414"/>
    </location>
</feature>
<feature type="compositionally biased region" description="Polar residues" evidence="1">
    <location>
        <begin position="203"/>
        <end position="220"/>
    </location>
</feature>
<gene>
    <name evidence="2" type="ORF">TSAR_011936</name>
</gene>
<dbReference type="EMBL" id="NNAY01000716">
    <property type="protein sequence ID" value="OXU26835.1"/>
    <property type="molecule type" value="Genomic_DNA"/>
</dbReference>
<comment type="caution">
    <text evidence="2">The sequence shown here is derived from an EMBL/GenBank/DDBJ whole genome shotgun (WGS) entry which is preliminary data.</text>
</comment>
<organism evidence="2 3">
    <name type="scientific">Trichomalopsis sarcophagae</name>
    <dbReference type="NCBI Taxonomy" id="543379"/>
    <lineage>
        <taxon>Eukaryota</taxon>
        <taxon>Metazoa</taxon>
        <taxon>Ecdysozoa</taxon>
        <taxon>Arthropoda</taxon>
        <taxon>Hexapoda</taxon>
        <taxon>Insecta</taxon>
        <taxon>Pterygota</taxon>
        <taxon>Neoptera</taxon>
        <taxon>Endopterygota</taxon>
        <taxon>Hymenoptera</taxon>
        <taxon>Apocrita</taxon>
        <taxon>Proctotrupomorpha</taxon>
        <taxon>Chalcidoidea</taxon>
        <taxon>Pteromalidae</taxon>
        <taxon>Pteromalinae</taxon>
        <taxon>Trichomalopsis</taxon>
    </lineage>
</organism>
<feature type="compositionally biased region" description="Polar residues" evidence="1">
    <location>
        <begin position="227"/>
        <end position="236"/>
    </location>
</feature>
<feature type="compositionally biased region" description="Polar residues" evidence="1">
    <location>
        <begin position="246"/>
        <end position="256"/>
    </location>
</feature>